<reference evidence="3" key="1">
    <citation type="journal article" date="2019" name="Int. J. Syst. Evol. Microbiol.">
        <title>The Global Catalogue of Microorganisms (GCM) 10K type strain sequencing project: providing services to taxonomists for standard genome sequencing and annotation.</title>
        <authorList>
            <consortium name="The Broad Institute Genomics Platform"/>
            <consortium name="The Broad Institute Genome Sequencing Center for Infectious Disease"/>
            <person name="Wu L."/>
            <person name="Ma J."/>
        </authorList>
    </citation>
    <scope>NUCLEOTIDE SEQUENCE [LARGE SCALE GENOMIC DNA]</scope>
    <source>
        <strain evidence="3">KCTC 52141</strain>
    </source>
</reference>
<evidence type="ECO:0000313" key="2">
    <source>
        <dbReference type="EMBL" id="MFC3155968.1"/>
    </source>
</evidence>
<keyword evidence="3" id="KW-1185">Reference proteome</keyword>
<organism evidence="2 3">
    <name type="scientific">Gilvimarinus japonicus</name>
    <dbReference type="NCBI Taxonomy" id="1796469"/>
    <lineage>
        <taxon>Bacteria</taxon>
        <taxon>Pseudomonadati</taxon>
        <taxon>Pseudomonadota</taxon>
        <taxon>Gammaproteobacteria</taxon>
        <taxon>Cellvibrionales</taxon>
        <taxon>Cellvibrionaceae</taxon>
        <taxon>Gilvimarinus</taxon>
    </lineage>
</organism>
<sequence>MKKNRWLLVGGSLSLVAALLHLAIIWGGPGWYRAFGAGEQMALMAEQGSSYPAQMTGVIAFVLASWGLYGFAGAGLLPRMPFMRIALVLISVVYVLRGLLGIPAVLWADQPYFAELAQNMTFMAVSSAVCLLLGVCYAVGTWQVWPRIKKRGGSDIPVY</sequence>
<gene>
    <name evidence="2" type="ORF">ACFOEB_12210</name>
</gene>
<keyword evidence="1" id="KW-1133">Transmembrane helix</keyword>
<dbReference type="Proteomes" id="UP001595548">
    <property type="component" value="Unassembled WGS sequence"/>
</dbReference>
<name>A0ABV7HT92_9GAMM</name>
<feature type="transmembrane region" description="Helical" evidence="1">
    <location>
        <begin position="85"/>
        <end position="108"/>
    </location>
</feature>
<feature type="transmembrane region" description="Helical" evidence="1">
    <location>
        <begin position="120"/>
        <end position="142"/>
    </location>
</feature>
<dbReference type="EMBL" id="JBHRTL010000008">
    <property type="protein sequence ID" value="MFC3155968.1"/>
    <property type="molecule type" value="Genomic_DNA"/>
</dbReference>
<keyword evidence="1" id="KW-0812">Transmembrane</keyword>
<comment type="caution">
    <text evidence="2">The sequence shown here is derived from an EMBL/GenBank/DDBJ whole genome shotgun (WGS) entry which is preliminary data.</text>
</comment>
<keyword evidence="1" id="KW-0472">Membrane</keyword>
<protein>
    <submittedName>
        <fullName evidence="2">Uncharacterized protein</fullName>
    </submittedName>
</protein>
<evidence type="ECO:0000256" key="1">
    <source>
        <dbReference type="SAM" id="Phobius"/>
    </source>
</evidence>
<evidence type="ECO:0000313" key="3">
    <source>
        <dbReference type="Proteomes" id="UP001595548"/>
    </source>
</evidence>
<accession>A0ABV7HT92</accession>
<proteinExistence type="predicted"/>
<feature type="transmembrane region" description="Helical" evidence="1">
    <location>
        <begin position="51"/>
        <end position="73"/>
    </location>
</feature>
<dbReference type="RefSeq" id="WP_339617869.1">
    <property type="nucleotide sequence ID" value="NZ_AP031500.1"/>
</dbReference>